<dbReference type="AlphaFoldDB" id="A0A4R7JQK8"/>
<sequence length="274" mass="30469">MTDQLQAITEFAVETAQQAGELIIRERRQGDLEHSYKDAIELVTQADIKADEFISERIRAAYPEHRILSEESMPDLSQAEELETPLWIVDPIDGTVNYAYGHNQVAVSIAYAEHGRVQTGVVYCPFQRETFQASRGQGAFVNGTEIQVSEATNLRQSLIATGFPYGKDEIPTLIRRLERVLTNCRDIRRIGSAAVDICWVACGRLDGYYESVSPWDFAAARLIALEAGARCGHFSPVPEGYPEDLWGQDILISSPGIYDPLKELLTGTTTETTP</sequence>
<accession>A0A4R7JQK8</accession>
<dbReference type="InterPro" id="IPR020583">
    <property type="entry name" value="Inositol_monoP_metal-BS"/>
</dbReference>
<dbReference type="PANTHER" id="PTHR20854:SF4">
    <property type="entry name" value="INOSITOL-1-MONOPHOSPHATASE-RELATED"/>
    <property type="match status" value="1"/>
</dbReference>
<keyword evidence="4 8" id="KW-0479">Metal-binding</keyword>
<gene>
    <name evidence="10" type="ORF">DES49_1969</name>
</gene>
<dbReference type="InterPro" id="IPR033942">
    <property type="entry name" value="IMPase"/>
</dbReference>
<keyword evidence="5 9" id="KW-0378">Hydrolase</keyword>
<feature type="binding site" evidence="8">
    <location>
        <position position="70"/>
    </location>
    <ligand>
        <name>Mg(2+)</name>
        <dbReference type="ChEBI" id="CHEBI:18420"/>
        <label>1</label>
        <note>catalytic</note>
    </ligand>
</feature>
<dbReference type="Gene3D" id="3.40.190.80">
    <property type="match status" value="1"/>
</dbReference>
<dbReference type="EC" id="3.1.3.25" evidence="9"/>
<comment type="caution">
    <text evidence="10">The sequence shown here is derived from an EMBL/GenBank/DDBJ whole genome shotgun (WGS) entry which is preliminary data.</text>
</comment>
<evidence type="ECO:0000256" key="5">
    <source>
        <dbReference type="ARBA" id="ARBA00022801"/>
    </source>
</evidence>
<evidence type="ECO:0000256" key="1">
    <source>
        <dbReference type="ARBA" id="ARBA00001033"/>
    </source>
</evidence>
<comment type="similarity">
    <text evidence="3 9">Belongs to the inositol monophosphatase superfamily.</text>
</comment>
<dbReference type="Gene3D" id="3.30.540.10">
    <property type="entry name" value="Fructose-1,6-Bisphosphatase, subunit A, domain 1"/>
    <property type="match status" value="1"/>
</dbReference>
<dbReference type="GO" id="GO:0008934">
    <property type="term" value="F:inositol monophosphate 1-phosphatase activity"/>
    <property type="evidence" value="ECO:0007669"/>
    <property type="project" value="InterPro"/>
</dbReference>
<dbReference type="InterPro" id="IPR020550">
    <property type="entry name" value="Inositol_monophosphatase_CS"/>
</dbReference>
<feature type="binding site" evidence="8">
    <location>
        <position position="216"/>
    </location>
    <ligand>
        <name>Mg(2+)</name>
        <dbReference type="ChEBI" id="CHEBI:18420"/>
        <label>1</label>
        <note>catalytic</note>
    </ligand>
</feature>
<evidence type="ECO:0000256" key="7">
    <source>
        <dbReference type="ARBA" id="ARBA00022842"/>
    </source>
</evidence>
<evidence type="ECO:0000256" key="8">
    <source>
        <dbReference type="PIRSR" id="PIRSR600760-2"/>
    </source>
</evidence>
<feature type="binding site" evidence="8">
    <location>
        <position position="93"/>
    </location>
    <ligand>
        <name>Mg(2+)</name>
        <dbReference type="ChEBI" id="CHEBI:18420"/>
        <label>2</label>
    </ligand>
</feature>
<dbReference type="GO" id="GO:0006020">
    <property type="term" value="P:inositol metabolic process"/>
    <property type="evidence" value="ECO:0007669"/>
    <property type="project" value="TreeGrafter"/>
</dbReference>
<keyword evidence="11" id="KW-1185">Reference proteome</keyword>
<evidence type="ECO:0000313" key="11">
    <source>
        <dbReference type="Proteomes" id="UP000295830"/>
    </source>
</evidence>
<comment type="cofactor">
    <cofactor evidence="2 8 9">
        <name>Mg(2+)</name>
        <dbReference type="ChEBI" id="CHEBI:18420"/>
    </cofactor>
</comment>
<dbReference type="GO" id="GO:0007165">
    <property type="term" value="P:signal transduction"/>
    <property type="evidence" value="ECO:0007669"/>
    <property type="project" value="TreeGrafter"/>
</dbReference>
<dbReference type="FunFam" id="3.30.540.10:FF:000003">
    <property type="entry name" value="Inositol-1-monophosphatase"/>
    <property type="match status" value="1"/>
</dbReference>
<dbReference type="InterPro" id="IPR000760">
    <property type="entry name" value="Inositol_monophosphatase-like"/>
</dbReference>
<keyword evidence="6" id="KW-0805">Transcription regulation</keyword>
<dbReference type="Pfam" id="PF00459">
    <property type="entry name" value="Inositol_P"/>
    <property type="match status" value="1"/>
</dbReference>
<keyword evidence="6" id="KW-0804">Transcription</keyword>
<dbReference type="EMBL" id="SOAX01000004">
    <property type="protein sequence ID" value="TDT40205.1"/>
    <property type="molecule type" value="Genomic_DNA"/>
</dbReference>
<dbReference type="OrthoDB" id="9785695at2"/>
<protein>
    <recommendedName>
        <fullName evidence="9">Inositol-1-monophosphatase</fullName>
        <ecNumber evidence="9">3.1.3.25</ecNumber>
    </recommendedName>
</protein>
<evidence type="ECO:0000256" key="6">
    <source>
        <dbReference type="ARBA" id="ARBA00022814"/>
    </source>
</evidence>
<evidence type="ECO:0000256" key="2">
    <source>
        <dbReference type="ARBA" id="ARBA00001946"/>
    </source>
</evidence>
<keyword evidence="7 8" id="KW-0460">Magnesium</keyword>
<dbReference type="GO" id="GO:0046872">
    <property type="term" value="F:metal ion binding"/>
    <property type="evidence" value="ECO:0007669"/>
    <property type="project" value="UniProtKB-KW"/>
</dbReference>
<dbReference type="Proteomes" id="UP000295830">
    <property type="component" value="Unassembled WGS sequence"/>
</dbReference>
<comment type="catalytic activity">
    <reaction evidence="1 9">
        <text>a myo-inositol phosphate + H2O = myo-inositol + phosphate</text>
        <dbReference type="Rhea" id="RHEA:24056"/>
        <dbReference type="ChEBI" id="CHEBI:15377"/>
        <dbReference type="ChEBI" id="CHEBI:17268"/>
        <dbReference type="ChEBI" id="CHEBI:43474"/>
        <dbReference type="ChEBI" id="CHEBI:84139"/>
        <dbReference type="EC" id="3.1.3.25"/>
    </reaction>
</comment>
<proteinExistence type="inferred from homology"/>
<dbReference type="RefSeq" id="WP_133736229.1">
    <property type="nucleotide sequence ID" value="NZ_SOAX01000004.1"/>
</dbReference>
<feature type="binding site" evidence="8">
    <location>
        <position position="90"/>
    </location>
    <ligand>
        <name>Mg(2+)</name>
        <dbReference type="ChEBI" id="CHEBI:18420"/>
        <label>2</label>
    </ligand>
</feature>
<reference evidence="10 11" key="1">
    <citation type="submission" date="2019-03" db="EMBL/GenBank/DDBJ databases">
        <title>Genomic Encyclopedia of Type Strains, Phase IV (KMG-IV): sequencing the most valuable type-strain genomes for metagenomic binning, comparative biology and taxonomic classification.</title>
        <authorList>
            <person name="Goeker M."/>
        </authorList>
    </citation>
    <scope>NUCLEOTIDE SEQUENCE [LARGE SCALE GENOMIC DNA]</scope>
    <source>
        <strain evidence="10 11">DSM 15505</strain>
    </source>
</reference>
<keyword evidence="6" id="KW-0889">Transcription antitermination</keyword>
<evidence type="ECO:0000256" key="3">
    <source>
        <dbReference type="ARBA" id="ARBA00009759"/>
    </source>
</evidence>
<dbReference type="PROSITE" id="PS00630">
    <property type="entry name" value="IMP_2"/>
    <property type="match status" value="1"/>
</dbReference>
<name>A0A4R7JQK8_9GAMM</name>
<dbReference type="GO" id="GO:0046854">
    <property type="term" value="P:phosphatidylinositol phosphate biosynthetic process"/>
    <property type="evidence" value="ECO:0007669"/>
    <property type="project" value="InterPro"/>
</dbReference>
<dbReference type="CDD" id="cd01639">
    <property type="entry name" value="IMPase"/>
    <property type="match status" value="1"/>
</dbReference>
<evidence type="ECO:0000256" key="4">
    <source>
        <dbReference type="ARBA" id="ARBA00022723"/>
    </source>
</evidence>
<organism evidence="10 11">
    <name type="scientific">Halospina denitrificans</name>
    <dbReference type="NCBI Taxonomy" id="332522"/>
    <lineage>
        <taxon>Bacteria</taxon>
        <taxon>Pseudomonadati</taxon>
        <taxon>Pseudomonadota</taxon>
        <taxon>Gammaproteobacteria</taxon>
        <taxon>Halospina</taxon>
    </lineage>
</organism>
<dbReference type="PRINTS" id="PR00377">
    <property type="entry name" value="IMPHPHTASES"/>
</dbReference>
<evidence type="ECO:0000256" key="9">
    <source>
        <dbReference type="RuleBase" id="RU364068"/>
    </source>
</evidence>
<dbReference type="PANTHER" id="PTHR20854">
    <property type="entry name" value="INOSITOL MONOPHOSPHATASE"/>
    <property type="match status" value="1"/>
</dbReference>
<feature type="binding site" evidence="8">
    <location>
        <position position="92"/>
    </location>
    <ligand>
        <name>Mg(2+)</name>
        <dbReference type="ChEBI" id="CHEBI:18420"/>
        <label>1</label>
        <note>catalytic</note>
    </ligand>
</feature>
<dbReference type="PROSITE" id="PS00629">
    <property type="entry name" value="IMP_1"/>
    <property type="match status" value="1"/>
</dbReference>
<evidence type="ECO:0000313" key="10">
    <source>
        <dbReference type="EMBL" id="TDT40205.1"/>
    </source>
</evidence>
<dbReference type="GO" id="GO:0031564">
    <property type="term" value="P:transcription antitermination"/>
    <property type="evidence" value="ECO:0007669"/>
    <property type="project" value="UniProtKB-KW"/>
</dbReference>
<dbReference type="SUPFAM" id="SSF56655">
    <property type="entry name" value="Carbohydrate phosphatase"/>
    <property type="match status" value="1"/>
</dbReference>